<evidence type="ECO:0000313" key="2">
    <source>
        <dbReference type="EMBL" id="TBU33498.1"/>
    </source>
</evidence>
<organism evidence="2">
    <name type="scientific">Dichomitus squalens</name>
    <dbReference type="NCBI Taxonomy" id="114155"/>
    <lineage>
        <taxon>Eukaryota</taxon>
        <taxon>Fungi</taxon>
        <taxon>Dikarya</taxon>
        <taxon>Basidiomycota</taxon>
        <taxon>Agaricomycotina</taxon>
        <taxon>Agaricomycetes</taxon>
        <taxon>Polyporales</taxon>
        <taxon>Polyporaceae</taxon>
        <taxon>Dichomitus</taxon>
    </lineage>
</organism>
<proteinExistence type="predicted"/>
<evidence type="ECO:0000256" key="1">
    <source>
        <dbReference type="SAM" id="MobiDB-lite"/>
    </source>
</evidence>
<gene>
    <name evidence="2" type="ORF">BD311DRAFT_437891</name>
</gene>
<feature type="compositionally biased region" description="Polar residues" evidence="1">
    <location>
        <begin position="53"/>
        <end position="70"/>
    </location>
</feature>
<sequence length="195" mass="20047">MAEGLSRVPTTRWTSGTGSDAQDETAARLVCGPGPGFGSSSPTPPRSAWQPGLTANSMPGSVSPLSAVPSNSPPLPPTVGHAVPGAQCPSARGSSVPGFRGPAKATTPAALPWSTSRVDVRRIREGAAGRRGEPRCGHRSRSRIPHAGRVRASCHAPCRAVLPALGCGREDGLRARRSRTCVMRIGRTGCGVDGM</sequence>
<protein>
    <submittedName>
        <fullName evidence="2">Uncharacterized protein</fullName>
    </submittedName>
</protein>
<feature type="compositionally biased region" description="Polar residues" evidence="1">
    <location>
        <begin position="8"/>
        <end position="20"/>
    </location>
</feature>
<accession>A0A4Q9N108</accession>
<name>A0A4Q9N108_9APHY</name>
<dbReference type="EMBL" id="ML143391">
    <property type="protein sequence ID" value="TBU33498.1"/>
    <property type="molecule type" value="Genomic_DNA"/>
</dbReference>
<dbReference type="Proteomes" id="UP000292957">
    <property type="component" value="Unassembled WGS sequence"/>
</dbReference>
<feature type="region of interest" description="Disordered" evidence="1">
    <location>
        <begin position="1"/>
        <end position="108"/>
    </location>
</feature>
<reference evidence="2" key="1">
    <citation type="submission" date="2019-01" db="EMBL/GenBank/DDBJ databases">
        <title>Draft genome sequences of three monokaryotic isolates of the white-rot basidiomycete fungus Dichomitus squalens.</title>
        <authorList>
            <consortium name="DOE Joint Genome Institute"/>
            <person name="Lopez S.C."/>
            <person name="Andreopoulos B."/>
            <person name="Pangilinan J."/>
            <person name="Lipzen A."/>
            <person name="Riley R."/>
            <person name="Ahrendt S."/>
            <person name="Ng V."/>
            <person name="Barry K."/>
            <person name="Daum C."/>
            <person name="Grigoriev I.V."/>
            <person name="Hilden K.S."/>
            <person name="Makela M.R."/>
            <person name="de Vries R.P."/>
        </authorList>
    </citation>
    <scope>NUCLEOTIDE SEQUENCE [LARGE SCALE GENOMIC DNA]</scope>
    <source>
        <strain evidence="2">OM18370.1</strain>
    </source>
</reference>
<dbReference type="AlphaFoldDB" id="A0A4Q9N108"/>